<dbReference type="SUPFAM" id="SSF56112">
    <property type="entry name" value="Protein kinase-like (PK-like)"/>
    <property type="match status" value="1"/>
</dbReference>
<proteinExistence type="predicted"/>
<dbReference type="AlphaFoldDB" id="A0A1B2HW79"/>
<evidence type="ECO:0000313" key="2">
    <source>
        <dbReference type="EMBL" id="ANZ41942.1"/>
    </source>
</evidence>
<dbReference type="InterPro" id="IPR011009">
    <property type="entry name" value="Kinase-like_dom_sf"/>
</dbReference>
<dbReference type="STRING" id="1586287.BBK82_44425"/>
<sequence>MTAFATPEDIARRTTAAKDAAVAAGRDLGLTITEPKVLYELFSVVVHLAPSPVVARVPVVLPHTEDLDATTARQQRELDVARWLANQGTPVIPPADDVSAKPVQRDGFSITFWPFVEEDRSGEPDYVANSEKAAELHAALKDYPGELQFLGTAEPQFITESFRILEKHPDLLDPADRERAEREWAQLEPAVREQAEFEKRFPGIALQPIHGDCPPANIFASTNGPLFSDFELITYGPVEWDLASLGPDLEAAYNRGARANNTRELDDKVLEFVNAVAAVRAIAYLSVTPQLPQIAEFMKPLIDTWRARPTPA</sequence>
<evidence type="ECO:0000313" key="3">
    <source>
        <dbReference type="Proteomes" id="UP000093053"/>
    </source>
</evidence>
<dbReference type="EMBL" id="CP016793">
    <property type="protein sequence ID" value="ANZ41942.1"/>
    <property type="molecule type" value="Genomic_DNA"/>
</dbReference>
<keyword evidence="3" id="KW-1185">Reference proteome</keyword>
<dbReference type="GO" id="GO:0016740">
    <property type="term" value="F:transferase activity"/>
    <property type="evidence" value="ECO:0007669"/>
    <property type="project" value="UniProtKB-KW"/>
</dbReference>
<dbReference type="KEGG" id="led:BBK82_44425"/>
<reference evidence="2 3" key="1">
    <citation type="submission" date="2016-07" db="EMBL/GenBank/DDBJ databases">
        <title>Complete genome sequence of the Lentzea guizhouensis DHS C013.</title>
        <authorList>
            <person name="Cao C."/>
        </authorList>
    </citation>
    <scope>NUCLEOTIDE SEQUENCE [LARGE SCALE GENOMIC DNA]</scope>
    <source>
        <strain evidence="2 3">DHS C013</strain>
    </source>
</reference>
<gene>
    <name evidence="2" type="ORF">BBK82_44425</name>
</gene>
<feature type="domain" description="Aminoglycoside phosphotransferase" evidence="1">
    <location>
        <begin position="69"/>
        <end position="246"/>
    </location>
</feature>
<dbReference type="RefSeq" id="WP_065920277.1">
    <property type="nucleotide sequence ID" value="NZ_CP016793.1"/>
</dbReference>
<dbReference type="Gene3D" id="3.90.1200.10">
    <property type="match status" value="1"/>
</dbReference>
<keyword evidence="2" id="KW-0808">Transferase</keyword>
<dbReference type="InterPro" id="IPR002575">
    <property type="entry name" value="Aminoglycoside_PTrfase"/>
</dbReference>
<evidence type="ECO:0000259" key="1">
    <source>
        <dbReference type="Pfam" id="PF01636"/>
    </source>
</evidence>
<organism evidence="2 3">
    <name type="scientific">Lentzea guizhouensis</name>
    <dbReference type="NCBI Taxonomy" id="1586287"/>
    <lineage>
        <taxon>Bacteria</taxon>
        <taxon>Bacillati</taxon>
        <taxon>Actinomycetota</taxon>
        <taxon>Actinomycetes</taxon>
        <taxon>Pseudonocardiales</taxon>
        <taxon>Pseudonocardiaceae</taxon>
        <taxon>Lentzea</taxon>
    </lineage>
</organism>
<dbReference type="OrthoDB" id="115252at2"/>
<dbReference type="Proteomes" id="UP000093053">
    <property type="component" value="Chromosome"/>
</dbReference>
<name>A0A1B2HW79_9PSEU</name>
<dbReference type="Pfam" id="PF01636">
    <property type="entry name" value="APH"/>
    <property type="match status" value="1"/>
</dbReference>
<protein>
    <submittedName>
        <fullName evidence="2">Aminoglycoside phosphotransferase</fullName>
    </submittedName>
</protein>
<accession>A0A1B2HW79</accession>